<evidence type="ECO:0000259" key="4">
    <source>
        <dbReference type="PROSITE" id="PS01031"/>
    </source>
</evidence>
<dbReference type="AlphaFoldDB" id="A0AAD5SFL8"/>
<proteinExistence type="inferred from homology"/>
<dbReference type="InterPro" id="IPR002068">
    <property type="entry name" value="A-crystallin/Hsp20_dom"/>
</dbReference>
<dbReference type="Gene3D" id="2.60.40.790">
    <property type="match status" value="1"/>
</dbReference>
<evidence type="ECO:0000256" key="2">
    <source>
        <dbReference type="PROSITE-ProRule" id="PRU00285"/>
    </source>
</evidence>
<dbReference type="Proteomes" id="UP001212841">
    <property type="component" value="Unassembled WGS sequence"/>
</dbReference>
<reference evidence="5" key="1">
    <citation type="submission" date="2020-05" db="EMBL/GenBank/DDBJ databases">
        <title>Phylogenomic resolution of chytrid fungi.</title>
        <authorList>
            <person name="Stajich J.E."/>
            <person name="Amses K."/>
            <person name="Simmons R."/>
            <person name="Seto K."/>
            <person name="Myers J."/>
            <person name="Bonds A."/>
            <person name="Quandt C.A."/>
            <person name="Barry K."/>
            <person name="Liu P."/>
            <person name="Grigoriev I."/>
            <person name="Longcore J.E."/>
            <person name="James T.Y."/>
        </authorList>
    </citation>
    <scope>NUCLEOTIDE SEQUENCE</scope>
    <source>
        <strain evidence="5">JEL0318</strain>
    </source>
</reference>
<evidence type="ECO:0000313" key="5">
    <source>
        <dbReference type="EMBL" id="KAJ3053407.1"/>
    </source>
</evidence>
<protein>
    <recommendedName>
        <fullName evidence="4">SHSP domain-containing protein</fullName>
    </recommendedName>
</protein>
<dbReference type="EMBL" id="JADGJD010000210">
    <property type="protein sequence ID" value="KAJ3053407.1"/>
    <property type="molecule type" value="Genomic_DNA"/>
</dbReference>
<organism evidence="5 6">
    <name type="scientific">Rhizophlyctis rosea</name>
    <dbReference type="NCBI Taxonomy" id="64517"/>
    <lineage>
        <taxon>Eukaryota</taxon>
        <taxon>Fungi</taxon>
        <taxon>Fungi incertae sedis</taxon>
        <taxon>Chytridiomycota</taxon>
        <taxon>Chytridiomycota incertae sedis</taxon>
        <taxon>Chytridiomycetes</taxon>
        <taxon>Rhizophlyctidales</taxon>
        <taxon>Rhizophlyctidaceae</taxon>
        <taxon>Rhizophlyctis</taxon>
    </lineage>
</organism>
<dbReference type="Pfam" id="PF00011">
    <property type="entry name" value="HSP20"/>
    <property type="match status" value="1"/>
</dbReference>
<evidence type="ECO:0000313" key="6">
    <source>
        <dbReference type="Proteomes" id="UP001212841"/>
    </source>
</evidence>
<feature type="domain" description="SHSP" evidence="4">
    <location>
        <begin position="41"/>
        <end position="193"/>
    </location>
</feature>
<evidence type="ECO:0000256" key="1">
    <source>
        <dbReference type="ARBA" id="ARBA00023016"/>
    </source>
</evidence>
<dbReference type="PROSITE" id="PS01031">
    <property type="entry name" value="SHSP"/>
    <property type="match status" value="1"/>
</dbReference>
<dbReference type="PANTHER" id="PTHR11527">
    <property type="entry name" value="HEAT-SHOCK PROTEIN 20 FAMILY MEMBER"/>
    <property type="match status" value="1"/>
</dbReference>
<evidence type="ECO:0000256" key="3">
    <source>
        <dbReference type="RuleBase" id="RU003616"/>
    </source>
</evidence>
<comment type="caution">
    <text evidence="5">The sequence shown here is derived from an EMBL/GenBank/DDBJ whole genome shotgun (WGS) entry which is preliminary data.</text>
</comment>
<keyword evidence="1" id="KW-0346">Stress response</keyword>
<keyword evidence="6" id="KW-1185">Reference proteome</keyword>
<dbReference type="CDD" id="cd06464">
    <property type="entry name" value="ACD_sHsps-like"/>
    <property type="match status" value="1"/>
</dbReference>
<dbReference type="InterPro" id="IPR031107">
    <property type="entry name" value="Small_HSP"/>
</dbReference>
<dbReference type="InterPro" id="IPR008978">
    <property type="entry name" value="HSP20-like_chaperone"/>
</dbReference>
<sequence>MSLRLLNHALRDFERAFTHLEEPFARSLLNPTTSFTRTLPTQLSSFRPLVDLSETAKEYQIEADLPGARREDIDVEFQDGNTIILKGTIGTSSPVETSTQAVKEAPSVDATSDAVVEPTTTTKPITSSVESATHVEQPTYWERERLFGSFRRAFTFPTSIDAERVKATFRDGVLSVKVPKLEQKVNKIVIGEQ</sequence>
<name>A0AAD5SFL8_9FUNG</name>
<accession>A0AAD5SFL8</accession>
<comment type="similarity">
    <text evidence="2 3">Belongs to the small heat shock protein (HSP20) family.</text>
</comment>
<dbReference type="SUPFAM" id="SSF49764">
    <property type="entry name" value="HSP20-like chaperones"/>
    <property type="match status" value="1"/>
</dbReference>
<gene>
    <name evidence="5" type="ORF">HK097_004351</name>
</gene>